<evidence type="ECO:0000313" key="2">
    <source>
        <dbReference type="Proteomes" id="UP000613177"/>
    </source>
</evidence>
<dbReference type="Proteomes" id="UP000613177">
    <property type="component" value="Unassembled WGS sequence"/>
</dbReference>
<dbReference type="AlphaFoldDB" id="A0A8H7VWG5"/>
<protein>
    <submittedName>
        <fullName evidence="1">Uncharacterized protein</fullName>
    </submittedName>
</protein>
<organism evidence="1 2">
    <name type="scientific">Thamnidium elegans</name>
    <dbReference type="NCBI Taxonomy" id="101142"/>
    <lineage>
        <taxon>Eukaryota</taxon>
        <taxon>Fungi</taxon>
        <taxon>Fungi incertae sedis</taxon>
        <taxon>Mucoromycota</taxon>
        <taxon>Mucoromycotina</taxon>
        <taxon>Mucoromycetes</taxon>
        <taxon>Mucorales</taxon>
        <taxon>Mucorineae</taxon>
        <taxon>Mucoraceae</taxon>
        <taxon>Thamnidium</taxon>
    </lineage>
</organism>
<accession>A0A8H7VWG5</accession>
<dbReference type="EMBL" id="JAEPRE010000252">
    <property type="protein sequence ID" value="KAG2229674.1"/>
    <property type="molecule type" value="Genomic_DNA"/>
</dbReference>
<feature type="non-terminal residue" evidence="1">
    <location>
        <position position="1"/>
    </location>
</feature>
<evidence type="ECO:0000313" key="1">
    <source>
        <dbReference type="EMBL" id="KAG2229674.1"/>
    </source>
</evidence>
<sequence>LAENAPGFKSEWIDGNFTEWIAEANTSSTGGLSLEHDIQKVTIDAAIRNLPGLQKAYTVVTVGQCAGVASYKEGNVTVPINTTASSSIIPSATSAPVAPAAPSATQPHEAQVATGQNAANALGASSLVFASFFVTLFLV</sequence>
<comment type="caution">
    <text evidence="1">The sequence shown here is derived from an EMBL/GenBank/DDBJ whole genome shotgun (WGS) entry which is preliminary data.</text>
</comment>
<reference evidence="1" key="1">
    <citation type="submission" date="2021-01" db="EMBL/GenBank/DDBJ databases">
        <title>Metabolic potential, ecology and presence of endohyphal bacteria is reflected in genomic diversity of Mucoromycotina.</title>
        <authorList>
            <person name="Muszewska A."/>
            <person name="Okrasinska A."/>
            <person name="Steczkiewicz K."/>
            <person name="Drgas O."/>
            <person name="Orlowska M."/>
            <person name="Perlinska-Lenart U."/>
            <person name="Aleksandrzak-Piekarczyk T."/>
            <person name="Szatraj K."/>
            <person name="Zielenkiewicz U."/>
            <person name="Pilsyk S."/>
            <person name="Malc E."/>
            <person name="Mieczkowski P."/>
            <person name="Kruszewska J.S."/>
            <person name="Biernat P."/>
            <person name="Pawlowska J."/>
        </authorList>
    </citation>
    <scope>NUCLEOTIDE SEQUENCE</scope>
    <source>
        <strain evidence="1">WA0000018081</strain>
    </source>
</reference>
<gene>
    <name evidence="1" type="ORF">INT48_007773</name>
</gene>
<name>A0A8H7VWG5_9FUNG</name>
<keyword evidence="2" id="KW-1185">Reference proteome</keyword>
<proteinExistence type="predicted"/>